<dbReference type="PANTHER" id="PTHR37984">
    <property type="entry name" value="PROTEIN CBG26694"/>
    <property type="match status" value="1"/>
</dbReference>
<dbReference type="Gene3D" id="2.40.70.10">
    <property type="entry name" value="Acid Proteases"/>
    <property type="match status" value="1"/>
</dbReference>
<name>A0AAV0ESM6_9ASTE</name>
<dbReference type="Gene3D" id="3.10.10.10">
    <property type="entry name" value="HIV Type 1 Reverse Transcriptase, subunit A, domain 1"/>
    <property type="match status" value="1"/>
</dbReference>
<keyword evidence="2" id="KW-0808">Transferase</keyword>
<proteinExistence type="predicted"/>
<feature type="compositionally biased region" description="Polar residues" evidence="9">
    <location>
        <begin position="477"/>
        <end position="489"/>
    </location>
</feature>
<dbReference type="InterPro" id="IPR012337">
    <property type="entry name" value="RNaseH-like_sf"/>
</dbReference>
<dbReference type="PROSITE" id="PS50994">
    <property type="entry name" value="INTEGRASE"/>
    <property type="match status" value="1"/>
</dbReference>
<dbReference type="Pfam" id="PF17917">
    <property type="entry name" value="RT_RNaseH"/>
    <property type="match status" value="1"/>
</dbReference>
<comment type="caution">
    <text evidence="11">The sequence shown here is derived from an EMBL/GenBank/DDBJ whole genome shotgun (WGS) entry which is preliminary data.</text>
</comment>
<dbReference type="Gene3D" id="3.30.70.270">
    <property type="match status" value="2"/>
</dbReference>
<dbReference type="InterPro" id="IPR005162">
    <property type="entry name" value="Retrotrans_gag_dom"/>
</dbReference>
<evidence type="ECO:0000313" key="12">
    <source>
        <dbReference type="Proteomes" id="UP001152523"/>
    </source>
</evidence>
<accession>A0AAV0ESM6</accession>
<keyword evidence="12" id="KW-1185">Reference proteome</keyword>
<dbReference type="Pfam" id="PF00078">
    <property type="entry name" value="RVT_1"/>
    <property type="match status" value="1"/>
</dbReference>
<feature type="region of interest" description="Disordered" evidence="9">
    <location>
        <begin position="470"/>
        <end position="556"/>
    </location>
</feature>
<evidence type="ECO:0000256" key="8">
    <source>
        <dbReference type="SAM" id="Coils"/>
    </source>
</evidence>
<dbReference type="Pfam" id="PF03732">
    <property type="entry name" value="Retrotrans_gag"/>
    <property type="match status" value="1"/>
</dbReference>
<gene>
    <name evidence="11" type="ORF">CEPIT_LOCUS27351</name>
</gene>
<dbReference type="GO" id="GO:0004519">
    <property type="term" value="F:endonuclease activity"/>
    <property type="evidence" value="ECO:0007669"/>
    <property type="project" value="UniProtKB-KW"/>
</dbReference>
<evidence type="ECO:0000313" key="11">
    <source>
        <dbReference type="EMBL" id="CAH9126207.1"/>
    </source>
</evidence>
<evidence type="ECO:0000256" key="9">
    <source>
        <dbReference type="SAM" id="MobiDB-lite"/>
    </source>
</evidence>
<evidence type="ECO:0000256" key="3">
    <source>
        <dbReference type="ARBA" id="ARBA00022695"/>
    </source>
</evidence>
<dbReference type="InterPro" id="IPR021109">
    <property type="entry name" value="Peptidase_aspartic_dom_sf"/>
</dbReference>
<keyword evidence="3" id="KW-0548">Nucleotidyltransferase</keyword>
<dbReference type="CDD" id="cd01647">
    <property type="entry name" value="RT_LTR"/>
    <property type="match status" value="1"/>
</dbReference>
<evidence type="ECO:0000256" key="7">
    <source>
        <dbReference type="ARBA" id="ARBA00022918"/>
    </source>
</evidence>
<reference evidence="11" key="1">
    <citation type="submission" date="2022-07" db="EMBL/GenBank/DDBJ databases">
        <authorList>
            <person name="Macas J."/>
            <person name="Novak P."/>
            <person name="Neumann P."/>
        </authorList>
    </citation>
    <scope>NUCLEOTIDE SEQUENCE</scope>
</reference>
<dbReference type="InterPro" id="IPR041373">
    <property type="entry name" value="RT_RNaseH"/>
</dbReference>
<dbReference type="SUPFAM" id="SSF53098">
    <property type="entry name" value="Ribonuclease H-like"/>
    <property type="match status" value="1"/>
</dbReference>
<evidence type="ECO:0000256" key="5">
    <source>
        <dbReference type="ARBA" id="ARBA00022759"/>
    </source>
</evidence>
<keyword evidence="6" id="KW-0378">Hydrolase</keyword>
<keyword evidence="4" id="KW-0540">Nuclease</keyword>
<dbReference type="FunFam" id="3.30.70.270:FF:000026">
    <property type="entry name" value="Transposon Ty3-G Gag-Pol polyprotein"/>
    <property type="match status" value="1"/>
</dbReference>
<dbReference type="InterPro" id="IPR036397">
    <property type="entry name" value="RNaseH_sf"/>
</dbReference>
<dbReference type="EC" id="2.7.7.49" evidence="1"/>
<dbReference type="InterPro" id="IPR043502">
    <property type="entry name" value="DNA/RNA_pol_sf"/>
</dbReference>
<feature type="region of interest" description="Disordered" evidence="9">
    <location>
        <begin position="365"/>
        <end position="416"/>
    </location>
</feature>
<dbReference type="InterPro" id="IPR050951">
    <property type="entry name" value="Retrovirus_Pol_polyprotein"/>
</dbReference>
<dbReference type="Pfam" id="PF00665">
    <property type="entry name" value="rve"/>
    <property type="match status" value="1"/>
</dbReference>
<sequence>MHTRARGTEGLIPLNPNPESILRRRKGRSRNMAGEQQPARRTMYEQITPQFAEVDGITMPGIEAANYQLSPGLINLAQSNQFGGMRHEDAQTHMRWFNRLCRTSRINGVSEAANKLLLFPFTLRDKAQHWLDSHTFATWDELYQAFMKQYCPASAGIKAKAALQNFRQGRNETLSEAWERYKELRINCPSNIMESMDTIFHFYNGLSIESKKELDYSSKTGSILRLTSEEGEELIETITSNERYWYDERSERAPQKAGLYEVDSSTAAAAKLDALVLKFEKLYEAQAQNQYQGGQGMNQRSVRPMPNQNPVRDMVLSCDHCFGAHLTNSCPQFFEEPISPQEVNLMEYAKKGEGPLAPQYQGNRGNFAGYNNQRNNFQSGANQWRDNNRQGGYQRGQGSGSNQPYVPPHIRQQDNSAHSQLDLVLAELTRAREENELRDKRAREEKILMEQRLRNLEMQHEQRMRELENRLFGGPSGRQSGSLPSTTEPNPREHVNAINLRSGKQVPEPMVDAKESQAKNVPSCPGKSAEPVKGPKPIQRQSEDELEFNSEQSGQREGKAIIEPNTLQQEAKRANAPVVPFPARVKKGEDRKREYKFMEMISKLHVEMPLTEVLAEMPKYARFLKDLITNKKRLEEYSVVDLNAECSAVVTKMMPEKLKDPGSFIIPCSIHDYVFKNALADLGASINLMPASLVDKLGLGGMKPTRMCLQLADRSVKYPSGIIEDVLVRVGEFIFPVDFVVMDIEEDRGTPLILGRPFLATARAVIDVSDGSLTLRIGEDTCTFRLSEVMNHPEAQTESCNFLHMYECIEDYLFGGQGESDYSDDTACGEVLDVGMCDDEMLSHELKCSVDDLLGEASQEVSGSTVVDTPPCEQFSELKRLPEHLQYASLDDEGKHPIIIASDLERDEKDKVVSLLRRREGAIALTLGDIKGIDPTFCTHRISIEEGFSPTVQPLRRLNPNLKEVVRTEILRLLDADIIYPISDSSWVSPIHMVPKKGGMTAVENDKGELIPTRIVSGWRMVIDYRKLNDATWKDHFPLPFIDQLVENLAGHGYYCFLDGMSGYFQIHVDPRDQEKTTFTCPFGTFAFRRMPFGLCNAPATFMRCMLAIFDRFIGDFMEVFMDDFSVFGDTFDSCLTNLDRVLARCEETHLALSWEKCHFMVREGIVLGHKVSEKGIEVDKAKVEAIEKLPYPTTVKAIRSFLGHAGFYRRFIQDFSKIARPLTNLLGKDVPFDFSPDCVVAFDTLKRKLTEAPILATPDWSLPFEIMCDASDQVVGAILGQTKDKHFRPIYYASKTLAGPQLNYTTTEKEFLAIVFALEKFRPYIILSKVIVFTDHAALRYLLQKNDARPRLLRWILLLQEFYVEIKDRKGTANQAADHLSRLETEVVETFKKFELEETFPDERLLAIQHSSKMPWYADLANFLVGKVEPAGMSRHMIKRLKSEAKHYFWDDPYLFKICADQVVRRCVPEQEGKEILMHCHTGPTGGHFSGERTARKVLDCGFYWPTIFKDAHAYVSACDQCQRTGNISRRDEMPQHYILPCEVFDVWGIDFMGPFPSSKGNKFIIVAVDYVSKWVEAQACSTNDTRVVVRFLKKLFARFGVPRILISDRGSHFRSDAMARILQRYGVQHRSGVAYHPQSQGQVENSNREIKAVLEKTVGRSRKDWAEKLDDALWAIRTAYKTPVGATPFRLVYGKSCHLPVEVEHKAFWALKNVVFDLEGAGKERFYQLNELEEWRAMAFHNNHLYKDRVKQYHDRHIKQSREFRVGDQVLLYNSRLKLFPGKLRSRWSGPFTVTEVYPYGTIELHDPEKGNFKVNGHQVKLYYGEKVSTEREVLYLKEISG</sequence>
<dbReference type="InterPro" id="IPR001584">
    <property type="entry name" value="Integrase_cat-core"/>
</dbReference>
<dbReference type="Gene3D" id="1.10.340.70">
    <property type="match status" value="1"/>
</dbReference>
<evidence type="ECO:0000256" key="4">
    <source>
        <dbReference type="ARBA" id="ARBA00022722"/>
    </source>
</evidence>
<dbReference type="InterPro" id="IPR041588">
    <property type="entry name" value="Integrase_H2C2"/>
</dbReference>
<dbReference type="GO" id="GO:0003676">
    <property type="term" value="F:nucleic acid binding"/>
    <property type="evidence" value="ECO:0007669"/>
    <property type="project" value="InterPro"/>
</dbReference>
<feature type="region of interest" description="Disordered" evidence="9">
    <location>
        <begin position="1"/>
        <end position="40"/>
    </location>
</feature>
<feature type="domain" description="Integrase catalytic" evidence="10">
    <location>
        <begin position="1532"/>
        <end position="1698"/>
    </location>
</feature>
<dbReference type="GO" id="GO:0003964">
    <property type="term" value="F:RNA-directed DNA polymerase activity"/>
    <property type="evidence" value="ECO:0007669"/>
    <property type="project" value="UniProtKB-KW"/>
</dbReference>
<evidence type="ECO:0000256" key="1">
    <source>
        <dbReference type="ARBA" id="ARBA00012493"/>
    </source>
</evidence>
<dbReference type="Pfam" id="PF13650">
    <property type="entry name" value="Asp_protease_2"/>
    <property type="match status" value="1"/>
</dbReference>
<dbReference type="EMBL" id="CAMAPF010000941">
    <property type="protein sequence ID" value="CAH9126207.1"/>
    <property type="molecule type" value="Genomic_DNA"/>
</dbReference>
<dbReference type="CDD" id="cd00303">
    <property type="entry name" value="retropepsin_like"/>
    <property type="match status" value="1"/>
</dbReference>
<dbReference type="Gene3D" id="3.30.420.10">
    <property type="entry name" value="Ribonuclease H-like superfamily/Ribonuclease H"/>
    <property type="match status" value="1"/>
</dbReference>
<dbReference type="PANTHER" id="PTHR37984:SF5">
    <property type="entry name" value="PROTEIN NYNRIN-LIKE"/>
    <property type="match status" value="1"/>
</dbReference>
<dbReference type="SUPFAM" id="SSF56672">
    <property type="entry name" value="DNA/RNA polymerases"/>
    <property type="match status" value="1"/>
</dbReference>
<dbReference type="Pfam" id="PF17921">
    <property type="entry name" value="Integrase_H2C2"/>
    <property type="match status" value="1"/>
</dbReference>
<keyword evidence="7" id="KW-0695">RNA-directed DNA polymerase</keyword>
<dbReference type="FunFam" id="3.10.20.370:FF:000001">
    <property type="entry name" value="Retrovirus-related Pol polyprotein from transposon 17.6-like protein"/>
    <property type="match status" value="1"/>
</dbReference>
<dbReference type="CDD" id="cd09274">
    <property type="entry name" value="RNase_HI_RT_Ty3"/>
    <property type="match status" value="1"/>
</dbReference>
<keyword evidence="5" id="KW-0255">Endonuclease</keyword>
<feature type="compositionally biased region" description="Polar residues" evidence="9">
    <location>
        <begin position="365"/>
        <end position="385"/>
    </location>
</feature>
<dbReference type="InterPro" id="IPR000477">
    <property type="entry name" value="RT_dom"/>
</dbReference>
<evidence type="ECO:0000259" key="10">
    <source>
        <dbReference type="PROSITE" id="PS50994"/>
    </source>
</evidence>
<dbReference type="GO" id="GO:0016787">
    <property type="term" value="F:hydrolase activity"/>
    <property type="evidence" value="ECO:0007669"/>
    <property type="project" value="UniProtKB-KW"/>
</dbReference>
<dbReference type="Proteomes" id="UP001152523">
    <property type="component" value="Unassembled WGS sequence"/>
</dbReference>
<protein>
    <recommendedName>
        <fullName evidence="1">RNA-directed DNA polymerase</fullName>
        <ecNumber evidence="1">2.7.7.49</ecNumber>
    </recommendedName>
</protein>
<evidence type="ECO:0000256" key="2">
    <source>
        <dbReference type="ARBA" id="ARBA00022679"/>
    </source>
</evidence>
<keyword evidence="8" id="KW-0175">Coiled coil</keyword>
<dbReference type="InterPro" id="IPR043128">
    <property type="entry name" value="Rev_trsase/Diguanyl_cyclase"/>
</dbReference>
<dbReference type="GO" id="GO:0015074">
    <property type="term" value="P:DNA integration"/>
    <property type="evidence" value="ECO:0007669"/>
    <property type="project" value="InterPro"/>
</dbReference>
<feature type="coiled-coil region" evidence="8">
    <location>
        <begin position="423"/>
        <end position="470"/>
    </location>
</feature>
<evidence type="ECO:0000256" key="6">
    <source>
        <dbReference type="ARBA" id="ARBA00022801"/>
    </source>
</evidence>
<organism evidence="11 12">
    <name type="scientific">Cuscuta epithymum</name>
    <dbReference type="NCBI Taxonomy" id="186058"/>
    <lineage>
        <taxon>Eukaryota</taxon>
        <taxon>Viridiplantae</taxon>
        <taxon>Streptophyta</taxon>
        <taxon>Embryophyta</taxon>
        <taxon>Tracheophyta</taxon>
        <taxon>Spermatophyta</taxon>
        <taxon>Magnoliopsida</taxon>
        <taxon>eudicotyledons</taxon>
        <taxon>Gunneridae</taxon>
        <taxon>Pentapetalae</taxon>
        <taxon>asterids</taxon>
        <taxon>lamiids</taxon>
        <taxon>Solanales</taxon>
        <taxon>Convolvulaceae</taxon>
        <taxon>Cuscuteae</taxon>
        <taxon>Cuscuta</taxon>
        <taxon>Cuscuta subgen. Cuscuta</taxon>
    </lineage>
</organism>